<dbReference type="CDD" id="cd06170">
    <property type="entry name" value="LuxR_C_like"/>
    <property type="match status" value="1"/>
</dbReference>
<dbReference type="RefSeq" id="WP_233389516.1">
    <property type="nucleotide sequence ID" value="NZ_JAJTWT010000001.1"/>
</dbReference>
<name>A0ABS8XBI1_9BURK</name>
<organism evidence="6 7">
    <name type="scientific">Pelomonas caseinilytica</name>
    <dbReference type="NCBI Taxonomy" id="2906763"/>
    <lineage>
        <taxon>Bacteria</taxon>
        <taxon>Pseudomonadati</taxon>
        <taxon>Pseudomonadota</taxon>
        <taxon>Betaproteobacteria</taxon>
        <taxon>Burkholderiales</taxon>
        <taxon>Sphaerotilaceae</taxon>
        <taxon>Roseateles</taxon>
    </lineage>
</organism>
<dbReference type="InterPro" id="IPR036388">
    <property type="entry name" value="WH-like_DNA-bd_sf"/>
</dbReference>
<dbReference type="Pfam" id="PF00072">
    <property type="entry name" value="Response_reg"/>
    <property type="match status" value="1"/>
</dbReference>
<dbReference type="SUPFAM" id="SSF46894">
    <property type="entry name" value="C-terminal effector domain of the bipartite response regulators"/>
    <property type="match status" value="1"/>
</dbReference>
<dbReference type="PANTHER" id="PTHR45566">
    <property type="entry name" value="HTH-TYPE TRANSCRIPTIONAL REGULATOR YHJB-RELATED"/>
    <property type="match status" value="1"/>
</dbReference>
<dbReference type="PROSITE" id="PS50043">
    <property type="entry name" value="HTH_LUXR_2"/>
    <property type="match status" value="1"/>
</dbReference>
<evidence type="ECO:0000256" key="3">
    <source>
        <dbReference type="PROSITE-ProRule" id="PRU00169"/>
    </source>
</evidence>
<dbReference type="Pfam" id="PF00196">
    <property type="entry name" value="GerE"/>
    <property type="match status" value="1"/>
</dbReference>
<gene>
    <name evidence="6" type="ORF">LXT12_03590</name>
</gene>
<dbReference type="InterPro" id="IPR058245">
    <property type="entry name" value="NreC/VraR/RcsB-like_REC"/>
</dbReference>
<dbReference type="Proteomes" id="UP001201463">
    <property type="component" value="Unassembled WGS sequence"/>
</dbReference>
<dbReference type="InterPro" id="IPR016032">
    <property type="entry name" value="Sig_transdc_resp-reg_C-effctor"/>
</dbReference>
<dbReference type="InterPro" id="IPR001789">
    <property type="entry name" value="Sig_transdc_resp-reg_receiver"/>
</dbReference>
<dbReference type="EMBL" id="JAJTWT010000001">
    <property type="protein sequence ID" value="MCE4536337.1"/>
    <property type="molecule type" value="Genomic_DNA"/>
</dbReference>
<accession>A0ABS8XBI1</accession>
<evidence type="ECO:0000259" key="5">
    <source>
        <dbReference type="PROSITE" id="PS50110"/>
    </source>
</evidence>
<dbReference type="PANTHER" id="PTHR45566:SF1">
    <property type="entry name" value="HTH-TYPE TRANSCRIPTIONAL REGULATOR YHJB-RELATED"/>
    <property type="match status" value="1"/>
</dbReference>
<feature type="modified residue" description="4-aspartylphosphate" evidence="3">
    <location>
        <position position="61"/>
    </location>
</feature>
<keyword evidence="7" id="KW-1185">Reference proteome</keyword>
<evidence type="ECO:0000256" key="2">
    <source>
        <dbReference type="ARBA" id="ARBA00023125"/>
    </source>
</evidence>
<dbReference type="InterPro" id="IPR000792">
    <property type="entry name" value="Tscrpt_reg_LuxR_C"/>
</dbReference>
<dbReference type="Gene3D" id="1.10.10.10">
    <property type="entry name" value="Winged helix-like DNA-binding domain superfamily/Winged helix DNA-binding domain"/>
    <property type="match status" value="1"/>
</dbReference>
<evidence type="ECO:0000313" key="7">
    <source>
        <dbReference type="Proteomes" id="UP001201463"/>
    </source>
</evidence>
<protein>
    <submittedName>
        <fullName evidence="6">Response regulator transcription factor</fullName>
    </submittedName>
</protein>
<dbReference type="PRINTS" id="PR00038">
    <property type="entry name" value="HTHLUXR"/>
</dbReference>
<evidence type="ECO:0000256" key="1">
    <source>
        <dbReference type="ARBA" id="ARBA00022553"/>
    </source>
</evidence>
<comment type="caution">
    <text evidence="6">The sequence shown here is derived from an EMBL/GenBank/DDBJ whole genome shotgun (WGS) entry which is preliminary data.</text>
</comment>
<dbReference type="CDD" id="cd17535">
    <property type="entry name" value="REC_NarL-like"/>
    <property type="match status" value="1"/>
</dbReference>
<reference evidence="6 7" key="1">
    <citation type="submission" date="2021-12" db="EMBL/GenBank/DDBJ databases">
        <title>Genome seq of p7.</title>
        <authorList>
            <person name="Seo T."/>
        </authorList>
    </citation>
    <scope>NUCLEOTIDE SEQUENCE [LARGE SCALE GENOMIC DNA]</scope>
    <source>
        <strain evidence="6 7">P7</strain>
    </source>
</reference>
<evidence type="ECO:0000259" key="4">
    <source>
        <dbReference type="PROSITE" id="PS50043"/>
    </source>
</evidence>
<proteinExistence type="predicted"/>
<sequence>MTAPLPALHLLIVDDHPVVRLGMAQLLRAQREGCEVSEADSLPAALALLALRPDVALVVLDVHLPGLAPLQALRQLRADWPLLPVLLMSADTDPALALRALDEGASGWLPKSADVGVLLGALELVLAGGCYLPPFLLQRGAETPPDEALTQRQAEVLAELVKGRSNKEIARELGMSEPTVKGHLVTIFRVLRVRNRAEAALAGQARLASMRF</sequence>
<dbReference type="SUPFAM" id="SSF52172">
    <property type="entry name" value="CheY-like"/>
    <property type="match status" value="1"/>
</dbReference>
<dbReference type="SMART" id="SM00448">
    <property type="entry name" value="REC"/>
    <property type="match status" value="1"/>
</dbReference>
<feature type="domain" description="HTH luxR-type" evidence="4">
    <location>
        <begin position="142"/>
        <end position="207"/>
    </location>
</feature>
<dbReference type="Gene3D" id="3.40.50.2300">
    <property type="match status" value="1"/>
</dbReference>
<evidence type="ECO:0000313" key="6">
    <source>
        <dbReference type="EMBL" id="MCE4536337.1"/>
    </source>
</evidence>
<dbReference type="PROSITE" id="PS50110">
    <property type="entry name" value="RESPONSE_REGULATORY"/>
    <property type="match status" value="1"/>
</dbReference>
<dbReference type="SMART" id="SM00421">
    <property type="entry name" value="HTH_LUXR"/>
    <property type="match status" value="1"/>
</dbReference>
<keyword evidence="1 3" id="KW-0597">Phosphoprotein</keyword>
<dbReference type="InterPro" id="IPR011006">
    <property type="entry name" value="CheY-like_superfamily"/>
</dbReference>
<feature type="domain" description="Response regulatory" evidence="5">
    <location>
        <begin position="9"/>
        <end position="126"/>
    </location>
</feature>
<keyword evidence="2" id="KW-0238">DNA-binding</keyword>
<dbReference type="InterPro" id="IPR051015">
    <property type="entry name" value="EvgA-like"/>
</dbReference>